<evidence type="ECO:0000256" key="1">
    <source>
        <dbReference type="SAM" id="Phobius"/>
    </source>
</evidence>
<name>A0A7Z8JWM0_9CELL</name>
<gene>
    <name evidence="3" type="ORF">FA014_16845</name>
</gene>
<reference evidence="3 4" key="1">
    <citation type="submission" date="2019-05" db="EMBL/GenBank/DDBJ databases">
        <title>Genome sequence of Cellulomonas hominis strain CS1.</title>
        <authorList>
            <person name="Belmont J."/>
            <person name="Maclea K.S."/>
        </authorList>
    </citation>
    <scope>NUCLEOTIDE SEQUENCE [LARGE SCALE GENOMIC DNA]</scope>
    <source>
        <strain evidence="3 4">CS1</strain>
    </source>
</reference>
<dbReference type="Proteomes" id="UP000308121">
    <property type="component" value="Unassembled WGS sequence"/>
</dbReference>
<evidence type="ECO:0000259" key="2">
    <source>
        <dbReference type="Pfam" id="PF13559"/>
    </source>
</evidence>
<evidence type="ECO:0000313" key="3">
    <source>
        <dbReference type="EMBL" id="TKR22357.1"/>
    </source>
</evidence>
<dbReference type="EMBL" id="SZYE01000198">
    <property type="protein sequence ID" value="TKR22357.1"/>
    <property type="molecule type" value="Genomic_DNA"/>
</dbReference>
<keyword evidence="1" id="KW-0812">Transmembrane</keyword>
<sequence length="190" mass="20573">MTVPVVPDAEQARRWLEQELADPVYHQQPSLLQRFLDWLGRLFEGADGLPIGNVGTLLAILAGLAVLVTVAFLVTGPVRRSRRVAGARSVLDADDRRTAAELRAAADGAAARGDWAAAVADRFRAVVRALEERAVLEEQPGRTAHEAVEAAGLRLPAHAVDLRTAGRLFDDVVYGERTPRAEDDAALREL</sequence>
<feature type="transmembrane region" description="Helical" evidence="1">
    <location>
        <begin position="51"/>
        <end position="74"/>
    </location>
</feature>
<organism evidence="3 4">
    <name type="scientific">Cellulomonas hominis</name>
    <dbReference type="NCBI Taxonomy" id="156981"/>
    <lineage>
        <taxon>Bacteria</taxon>
        <taxon>Bacillati</taxon>
        <taxon>Actinomycetota</taxon>
        <taxon>Actinomycetes</taxon>
        <taxon>Micrococcales</taxon>
        <taxon>Cellulomonadaceae</taxon>
        <taxon>Cellulomonas</taxon>
    </lineage>
</organism>
<protein>
    <submittedName>
        <fullName evidence="3">DUF4129 domain-containing protein</fullName>
    </submittedName>
</protein>
<keyword evidence="1" id="KW-1133">Transmembrane helix</keyword>
<keyword evidence="1" id="KW-0472">Membrane</keyword>
<proteinExistence type="predicted"/>
<feature type="domain" description="Protein-glutamine gamma-glutamyltransferase-like C-terminal" evidence="2">
    <location>
        <begin position="122"/>
        <end position="190"/>
    </location>
</feature>
<dbReference type="OrthoDB" id="3389322at2"/>
<comment type="caution">
    <text evidence="3">The sequence shown here is derived from an EMBL/GenBank/DDBJ whole genome shotgun (WGS) entry which is preliminary data.</text>
</comment>
<dbReference type="AlphaFoldDB" id="A0A7Z8JWM0"/>
<dbReference type="Pfam" id="PF13559">
    <property type="entry name" value="DUF4129"/>
    <property type="match status" value="1"/>
</dbReference>
<evidence type="ECO:0000313" key="4">
    <source>
        <dbReference type="Proteomes" id="UP000308121"/>
    </source>
</evidence>
<dbReference type="RefSeq" id="WP_154730796.1">
    <property type="nucleotide sequence ID" value="NZ_SZYE01000198.1"/>
</dbReference>
<dbReference type="InterPro" id="IPR025403">
    <property type="entry name" value="TgpA-like_C"/>
</dbReference>
<feature type="non-terminal residue" evidence="3">
    <location>
        <position position="190"/>
    </location>
</feature>
<accession>A0A7Z8JWM0</accession>